<dbReference type="Pfam" id="PF00723">
    <property type="entry name" value="Glyco_hydro_15"/>
    <property type="match status" value="1"/>
</dbReference>
<dbReference type="PANTHER" id="PTHR31616">
    <property type="entry name" value="TREHALASE"/>
    <property type="match status" value="1"/>
</dbReference>
<gene>
    <name evidence="14" type="ORF">SAMN05414137_1723</name>
</gene>
<evidence type="ECO:0000256" key="5">
    <source>
        <dbReference type="ARBA" id="ARBA00022801"/>
    </source>
</evidence>
<evidence type="ECO:0000256" key="8">
    <source>
        <dbReference type="ARBA" id="ARBA00030473"/>
    </source>
</evidence>
<dbReference type="InterPro" id="IPR011613">
    <property type="entry name" value="GH15-like"/>
</dbReference>
<evidence type="ECO:0000256" key="7">
    <source>
        <dbReference type="ARBA" id="ARBA00023295"/>
    </source>
</evidence>
<evidence type="ECO:0000256" key="10">
    <source>
        <dbReference type="ARBA" id="ARBA00053030"/>
    </source>
</evidence>
<comment type="cofactor">
    <cofactor evidence="10">
        <name>phosphate</name>
        <dbReference type="ChEBI" id="CHEBI:43474"/>
    </cofactor>
</comment>
<dbReference type="InterPro" id="IPR045582">
    <property type="entry name" value="Trehalase-like_N"/>
</dbReference>
<keyword evidence="5" id="KW-0378">Hydrolase</keyword>
<evidence type="ECO:0000256" key="2">
    <source>
        <dbReference type="ARBA" id="ARBA00006188"/>
    </source>
</evidence>
<keyword evidence="15" id="KW-1185">Reference proteome</keyword>
<dbReference type="EC" id="3.2.1.28" evidence="3"/>
<comment type="catalytic activity">
    <reaction evidence="1">
        <text>alpha,alpha-trehalose + H2O = alpha-D-glucose + beta-D-glucose</text>
        <dbReference type="Rhea" id="RHEA:32675"/>
        <dbReference type="ChEBI" id="CHEBI:15377"/>
        <dbReference type="ChEBI" id="CHEBI:15903"/>
        <dbReference type="ChEBI" id="CHEBI:16551"/>
        <dbReference type="ChEBI" id="CHEBI:17925"/>
        <dbReference type="EC" id="3.2.1.28"/>
    </reaction>
</comment>
<dbReference type="EMBL" id="FOAZ01000072">
    <property type="protein sequence ID" value="SEM84172.1"/>
    <property type="molecule type" value="Genomic_DNA"/>
</dbReference>
<reference evidence="15" key="1">
    <citation type="submission" date="2016-10" db="EMBL/GenBank/DDBJ databases">
        <authorList>
            <person name="Varghese N."/>
        </authorList>
    </citation>
    <scope>NUCLEOTIDE SEQUENCE [LARGE SCALE GENOMIC DNA]</scope>
    <source>
        <strain evidence="15">DSM 45096 / BCRC 16803 / CGMCC 4.1857 / CIP 109030 / JCM 12277 / KCTC 19219 / NBRC 100920 / 33214</strain>
    </source>
</reference>
<keyword evidence="6" id="KW-0119">Carbohydrate metabolism</keyword>
<evidence type="ECO:0000256" key="6">
    <source>
        <dbReference type="ARBA" id="ARBA00023277"/>
    </source>
</evidence>
<dbReference type="RefSeq" id="WP_063773271.1">
    <property type="nucleotide sequence ID" value="NZ_BBPN01000016.1"/>
</dbReference>
<evidence type="ECO:0000256" key="3">
    <source>
        <dbReference type="ARBA" id="ARBA00012757"/>
    </source>
</evidence>
<protein>
    <recommendedName>
        <fullName evidence="4">Trehalase</fullName>
        <ecNumber evidence="3">3.2.1.28</ecNumber>
    </recommendedName>
    <alternativeName>
        <fullName evidence="8">Alpha,alpha-trehalase</fullName>
    </alternativeName>
    <alternativeName>
        <fullName evidence="9">Alpha,alpha-trehalose glucohydrolase</fullName>
    </alternativeName>
</protein>
<dbReference type="FunFam" id="1.50.10.10:FF:000005">
    <property type="entry name" value="Glycosyl hydrolase, glucoamylase"/>
    <property type="match status" value="1"/>
</dbReference>
<dbReference type="OrthoDB" id="3902805at2"/>
<organism evidence="14 15">
    <name type="scientific">Streptacidiphilus jiangxiensis</name>
    <dbReference type="NCBI Taxonomy" id="235985"/>
    <lineage>
        <taxon>Bacteria</taxon>
        <taxon>Bacillati</taxon>
        <taxon>Actinomycetota</taxon>
        <taxon>Actinomycetes</taxon>
        <taxon>Kitasatosporales</taxon>
        <taxon>Streptomycetaceae</taxon>
        <taxon>Streptacidiphilus</taxon>
    </lineage>
</organism>
<dbReference type="GO" id="GO:0004555">
    <property type="term" value="F:alpha,alpha-trehalase activity"/>
    <property type="evidence" value="ECO:0007669"/>
    <property type="project" value="UniProtKB-EC"/>
</dbReference>
<dbReference type="eggNOG" id="COG3387">
    <property type="taxonomic scope" value="Bacteria"/>
</dbReference>
<dbReference type="SUPFAM" id="SSF48208">
    <property type="entry name" value="Six-hairpin glycosidases"/>
    <property type="match status" value="1"/>
</dbReference>
<evidence type="ECO:0000313" key="15">
    <source>
        <dbReference type="Proteomes" id="UP000183015"/>
    </source>
</evidence>
<evidence type="ECO:0000256" key="11">
    <source>
        <dbReference type="ARBA" id="ARBA00060615"/>
    </source>
</evidence>
<sequence length="640" mass="70690">MSTHLAIEDHALIGNTATGALVDRSGTINWLCLPRFDAPAVFAGILGTREHGTWRVCPTGAGPADVATDRSYLGESLTVRHRWVTAEGAIDVTDFMPASDDDGTISAQVIRIVEGITGAVEMTSQLLPRPGYGAEIPQLALMPSAGATQVSAQAGNGDIYWLEGPVEHTLRDGSACSTFTITEGQRIAFVLSHQSAGSPRPLSQDPYTACISASRYWQLWADQCTYRGPYRALVIRTLLTLRAMCHPGGGIVAAPTTSLPEALGEARNWDYRFTWLRDASMTVSTLVRYGYLQEARNWIGWLLRTVGDDPENLQIMYGLGGERDLKEAELDWLPGYADSRPVRLGNAAADQLQLDVYGELAIALLDVRRAGVAATPEVDRLVITLGDQLEHRWNREDEGLWEVRGPRRHFVHSKVMCWVFYDRAISLLQHRSGDQAARLERWGRLREEIHADVLARGFDEQRNTFTQFYGGRELDAALLLLPQVGFLPPDDKRIIGTVEAVQRELSTPGGFVLRYPTHSTPDENVDGLTGHEGAFLTCSYWLCDALVLIGRRDEATELFERLRATSNDLGLSAEEWDPRAKRQLGNFPQALTHLAQADTAWRLEAARLQLAYRAAGGLAFPASALPHQQQTRELDLAAEV</sequence>
<evidence type="ECO:0000256" key="9">
    <source>
        <dbReference type="ARBA" id="ARBA00031637"/>
    </source>
</evidence>
<evidence type="ECO:0000256" key="1">
    <source>
        <dbReference type="ARBA" id="ARBA00001576"/>
    </source>
</evidence>
<proteinExistence type="inferred from homology"/>
<dbReference type="STRING" id="235985.SAMN05414137_1723"/>
<evidence type="ECO:0000313" key="14">
    <source>
        <dbReference type="EMBL" id="SEM84172.1"/>
    </source>
</evidence>
<dbReference type="InterPro" id="IPR008928">
    <property type="entry name" value="6-hairpin_glycosidase_sf"/>
</dbReference>
<dbReference type="Gene3D" id="1.50.10.10">
    <property type="match status" value="1"/>
</dbReference>
<feature type="domain" description="GH15-like" evidence="12">
    <location>
        <begin position="229"/>
        <end position="595"/>
    </location>
</feature>
<dbReference type="GO" id="GO:0005993">
    <property type="term" value="P:trehalose catabolic process"/>
    <property type="evidence" value="ECO:0007669"/>
    <property type="project" value="UniProtKB-ARBA"/>
</dbReference>
<evidence type="ECO:0000259" key="13">
    <source>
        <dbReference type="Pfam" id="PF19291"/>
    </source>
</evidence>
<comment type="similarity">
    <text evidence="2">Belongs to the glycosyl hydrolase 15 family.</text>
</comment>
<evidence type="ECO:0000256" key="4">
    <source>
        <dbReference type="ARBA" id="ARBA00019905"/>
    </source>
</evidence>
<keyword evidence="7" id="KW-0326">Glycosidase</keyword>
<accession>A0A1H8BN26</accession>
<dbReference type="InterPro" id="IPR012341">
    <property type="entry name" value="6hp_glycosidase-like_sf"/>
</dbReference>
<dbReference type="Pfam" id="PF19291">
    <property type="entry name" value="TREH_N"/>
    <property type="match status" value="1"/>
</dbReference>
<comment type="pathway">
    <text evidence="11">Glycan degradation; trehalose degradation; D-glucose from alpha,alpha-trehalose: step 1/1.</text>
</comment>
<dbReference type="Proteomes" id="UP000183015">
    <property type="component" value="Unassembled WGS sequence"/>
</dbReference>
<feature type="domain" description="Trehalase-like N-terminal" evidence="13">
    <location>
        <begin position="6"/>
        <end position="136"/>
    </location>
</feature>
<name>A0A1H8BN26_STRJI</name>
<evidence type="ECO:0000259" key="12">
    <source>
        <dbReference type="Pfam" id="PF00723"/>
    </source>
</evidence>
<dbReference type="PANTHER" id="PTHR31616:SF0">
    <property type="entry name" value="GLUCAN 1,4-ALPHA-GLUCOSIDASE"/>
    <property type="match status" value="1"/>
</dbReference>
<dbReference type="AlphaFoldDB" id="A0A1H8BN26"/>